<evidence type="ECO:0000313" key="8">
    <source>
        <dbReference type="EMBL" id="SEH84785.1"/>
    </source>
</evidence>
<gene>
    <name evidence="8" type="ORF">SAMN02910265_03019</name>
</gene>
<dbReference type="Gene3D" id="3.40.1710.10">
    <property type="entry name" value="abc type-2 transporter like domain"/>
    <property type="match status" value="1"/>
</dbReference>
<sequence length="397" mass="44582">MQVFKAMFKVMRSRLPSALIYIVCFFAISAIIANASTNDNKFEAKRLDISIFDEDDTPESHALAEIIKKSNDIVEIEKDKDTILDSLYYRRIDYALIINKGYADKLRAGETAELFSSYHLDESFSVVYMGQFLDEYVSTVKAYLSMGEAFDEAVANAEDAMSQNAEVNMLSRIDKGGNSHFSVDFAGYFQYMPYILVSIIISVVSLVLVTMNKKDIRYRTNCSCLKESSYTFQLFLGSFLFVFIIWLLFMIGGMILNKEFYTGRAWYAVLNSFIFAVVVGTMAVLVASFEPKDNVLNLITQVLGLGMSFFCGIFIPVEVLSDKVLSVARFLPAYWYVRANNMIADITQFSLNEVIQCYLIQLGFAAAMVIITLLVRKVKYSGAAIGTAVKKAAAAEH</sequence>
<evidence type="ECO:0000256" key="2">
    <source>
        <dbReference type="ARBA" id="ARBA00022475"/>
    </source>
</evidence>
<comment type="subcellular location">
    <subcellularLocation>
        <location evidence="1">Cell membrane</location>
        <topology evidence="1">Multi-pass membrane protein</topology>
    </subcellularLocation>
</comment>
<accession>A0A1H6LFE3</accession>
<keyword evidence="5 6" id="KW-0472">Membrane</keyword>
<evidence type="ECO:0000256" key="6">
    <source>
        <dbReference type="SAM" id="Phobius"/>
    </source>
</evidence>
<keyword evidence="2" id="KW-1003">Cell membrane</keyword>
<evidence type="ECO:0000256" key="3">
    <source>
        <dbReference type="ARBA" id="ARBA00022692"/>
    </source>
</evidence>
<dbReference type="InterPro" id="IPR013525">
    <property type="entry name" value="ABC2_TM"/>
</dbReference>
<reference evidence="8 9" key="1">
    <citation type="submission" date="2016-10" db="EMBL/GenBank/DDBJ databases">
        <authorList>
            <person name="de Groot N.N."/>
        </authorList>
    </citation>
    <scope>NUCLEOTIDE SEQUENCE [LARGE SCALE GENOMIC DNA]</scope>
    <source>
        <strain evidence="8 9">YAD2003</strain>
    </source>
</reference>
<dbReference type="RefSeq" id="WP_074718868.1">
    <property type="nucleotide sequence ID" value="NZ_FNWV01000017.1"/>
</dbReference>
<evidence type="ECO:0000256" key="4">
    <source>
        <dbReference type="ARBA" id="ARBA00022989"/>
    </source>
</evidence>
<keyword evidence="4 6" id="KW-1133">Transmembrane helix</keyword>
<dbReference type="OrthoDB" id="9774039at2"/>
<dbReference type="Proteomes" id="UP000183190">
    <property type="component" value="Unassembled WGS sequence"/>
</dbReference>
<dbReference type="Pfam" id="PF12698">
    <property type="entry name" value="ABC2_membrane_3"/>
    <property type="match status" value="1"/>
</dbReference>
<evidence type="ECO:0000256" key="5">
    <source>
        <dbReference type="ARBA" id="ARBA00023136"/>
    </source>
</evidence>
<name>A0A1H6LFE3_RUMFL</name>
<dbReference type="InterPro" id="IPR051449">
    <property type="entry name" value="ABC-2_transporter_component"/>
</dbReference>
<feature type="transmembrane region" description="Helical" evidence="6">
    <location>
        <begin position="191"/>
        <end position="211"/>
    </location>
</feature>
<feature type="transmembrane region" description="Helical" evidence="6">
    <location>
        <begin position="268"/>
        <end position="288"/>
    </location>
</feature>
<dbReference type="GO" id="GO:0005886">
    <property type="term" value="C:plasma membrane"/>
    <property type="evidence" value="ECO:0007669"/>
    <property type="project" value="UniProtKB-SubCell"/>
</dbReference>
<dbReference type="PANTHER" id="PTHR30294:SF29">
    <property type="entry name" value="MULTIDRUG ABC TRANSPORTER PERMEASE YBHS-RELATED"/>
    <property type="match status" value="1"/>
</dbReference>
<evidence type="ECO:0000256" key="1">
    <source>
        <dbReference type="ARBA" id="ARBA00004651"/>
    </source>
</evidence>
<dbReference type="EMBL" id="FNWV01000017">
    <property type="protein sequence ID" value="SEH84785.1"/>
    <property type="molecule type" value="Genomic_DNA"/>
</dbReference>
<feature type="transmembrane region" description="Helical" evidence="6">
    <location>
        <begin position="232"/>
        <end position="256"/>
    </location>
</feature>
<proteinExistence type="predicted"/>
<dbReference type="AlphaFoldDB" id="A0A1H6LFE3"/>
<protein>
    <submittedName>
        <fullName evidence="8">ABC-2 type transport system permease protein</fullName>
    </submittedName>
</protein>
<evidence type="ECO:0000259" key="7">
    <source>
        <dbReference type="Pfam" id="PF12698"/>
    </source>
</evidence>
<dbReference type="GO" id="GO:0140359">
    <property type="term" value="F:ABC-type transporter activity"/>
    <property type="evidence" value="ECO:0007669"/>
    <property type="project" value="InterPro"/>
</dbReference>
<organism evidence="8 9">
    <name type="scientific">Ruminococcus flavefaciens</name>
    <dbReference type="NCBI Taxonomy" id="1265"/>
    <lineage>
        <taxon>Bacteria</taxon>
        <taxon>Bacillati</taxon>
        <taxon>Bacillota</taxon>
        <taxon>Clostridia</taxon>
        <taxon>Eubacteriales</taxon>
        <taxon>Oscillospiraceae</taxon>
        <taxon>Ruminococcus</taxon>
    </lineage>
</organism>
<feature type="transmembrane region" description="Helical" evidence="6">
    <location>
        <begin position="358"/>
        <end position="375"/>
    </location>
</feature>
<evidence type="ECO:0000313" key="9">
    <source>
        <dbReference type="Proteomes" id="UP000183190"/>
    </source>
</evidence>
<feature type="transmembrane region" description="Helical" evidence="6">
    <location>
        <begin position="295"/>
        <end position="315"/>
    </location>
</feature>
<keyword evidence="3 6" id="KW-0812">Transmembrane</keyword>
<dbReference type="PANTHER" id="PTHR30294">
    <property type="entry name" value="MEMBRANE COMPONENT OF ABC TRANSPORTER YHHJ-RELATED"/>
    <property type="match status" value="1"/>
</dbReference>
<feature type="domain" description="ABC-2 type transporter transmembrane" evidence="7">
    <location>
        <begin position="19"/>
        <end position="374"/>
    </location>
</feature>